<comment type="caution">
    <text evidence="1">The sequence shown here is derived from an EMBL/GenBank/DDBJ whole genome shotgun (WGS) entry which is preliminary data.</text>
</comment>
<dbReference type="AlphaFoldDB" id="A0A9X4QR50"/>
<proteinExistence type="predicted"/>
<sequence>MGKFLDLRTSQNSSATGFPNAALTSATIVGEIGLQTANVANPIVGLNSYVVVSVAAGATVTANILRGGVTIYTAIRTFPVASFDAEIAIAAADLGAPAAAQTVYQLVLSGTPAPGVTAGVTRVGPESFWGVAQNGSVPATPT</sequence>
<evidence type="ECO:0000313" key="1">
    <source>
        <dbReference type="EMBL" id="MDG0808676.1"/>
    </source>
</evidence>
<dbReference type="Proteomes" id="UP001153404">
    <property type="component" value="Unassembled WGS sequence"/>
</dbReference>
<organism evidence="1 2">
    <name type="scientific">Cohnella rhizosphaerae</name>
    <dbReference type="NCBI Taxonomy" id="1457232"/>
    <lineage>
        <taxon>Bacteria</taxon>
        <taxon>Bacillati</taxon>
        <taxon>Bacillota</taxon>
        <taxon>Bacilli</taxon>
        <taxon>Bacillales</taxon>
        <taxon>Paenibacillaceae</taxon>
        <taxon>Cohnella</taxon>
    </lineage>
</organism>
<dbReference type="RefSeq" id="WP_277529408.1">
    <property type="nucleotide sequence ID" value="NZ_JAPDIA010000002.1"/>
</dbReference>
<gene>
    <name evidence="1" type="ORF">OMP40_04175</name>
</gene>
<evidence type="ECO:0000313" key="2">
    <source>
        <dbReference type="Proteomes" id="UP001153404"/>
    </source>
</evidence>
<reference evidence="1" key="1">
    <citation type="submission" date="2022-10" db="EMBL/GenBank/DDBJ databases">
        <title>Comparative genomic analysis of Cohnella hashimotonis sp. nov., isolated from the International Space Station.</title>
        <authorList>
            <person name="Simpson A."/>
            <person name="Venkateswaran K."/>
        </authorList>
    </citation>
    <scope>NUCLEOTIDE SEQUENCE</scope>
    <source>
        <strain evidence="1">DSM 28161</strain>
    </source>
</reference>
<name>A0A9X4QR50_9BACL</name>
<keyword evidence="2" id="KW-1185">Reference proteome</keyword>
<accession>A0A9X4QR50</accession>
<protein>
    <submittedName>
        <fullName evidence="1">Uncharacterized protein</fullName>
    </submittedName>
</protein>
<dbReference type="EMBL" id="JAPDIA010000002">
    <property type="protein sequence ID" value="MDG0808676.1"/>
    <property type="molecule type" value="Genomic_DNA"/>
</dbReference>